<dbReference type="OrthoDB" id="82282at2157"/>
<dbReference type="AlphaFoldDB" id="L9VXW3"/>
<evidence type="ECO:0000313" key="3">
    <source>
        <dbReference type="EMBL" id="ELY41994.1"/>
    </source>
</evidence>
<keyword evidence="1" id="KW-0812">Transmembrane</keyword>
<dbReference type="eggNOG" id="arCOG02884">
    <property type="taxonomic scope" value="Archaea"/>
</dbReference>
<evidence type="ECO:0000259" key="2">
    <source>
        <dbReference type="Pfam" id="PF07760"/>
    </source>
</evidence>
<dbReference type="PATRIC" id="fig|1114856.3.peg.1683"/>
<feature type="transmembrane region" description="Helical" evidence="1">
    <location>
        <begin position="89"/>
        <end position="107"/>
    </location>
</feature>
<feature type="transmembrane region" description="Helical" evidence="1">
    <location>
        <begin position="6"/>
        <end position="29"/>
    </location>
</feature>
<dbReference type="EMBL" id="AOHW01000024">
    <property type="protein sequence ID" value="ELY41994.1"/>
    <property type="molecule type" value="Genomic_DNA"/>
</dbReference>
<sequence>MSDNHWWFFDLAVVIAITGAVTFGIFSGVGGVVRTVLLVPLVCFLPGYAFVSALFPDEPTDEYQPFDDEKTALGTPLVITGGLESVERTILSVVFSIATVPLIALLSSATPGGLTLETVLSGLAMFTVVLSVLAIGSRYRCPPDRRFAPSLSSVSLFHTPARPTAYSRTNTRPYNVAIVVALVLLVATAGFAIANPPQHDGFTEFAVETETVSGDIDTMYQSTYAAGETDELAVSITNQEHEERSYTTVVLLERVGDGDGNDSDATVTEAAELDRQSGTVPYGDTHEQTLEITPSMHGEDLRLTLLLYEDEPPSEPTSENAYRAIHLPIEVE</sequence>
<evidence type="ECO:0000313" key="4">
    <source>
        <dbReference type="Proteomes" id="UP000011599"/>
    </source>
</evidence>
<feature type="transmembrane region" description="Helical" evidence="1">
    <location>
        <begin position="119"/>
        <end position="139"/>
    </location>
</feature>
<dbReference type="STRING" id="1114856.GCA_000383975_00677"/>
<protein>
    <recommendedName>
        <fullName evidence="2">DUF1616 domain-containing protein</fullName>
    </recommendedName>
</protein>
<dbReference type="RefSeq" id="WP_006089433.1">
    <property type="nucleotide sequence ID" value="NZ_AOHW01000024.1"/>
</dbReference>
<dbReference type="PIRSF" id="PIRSF018671">
    <property type="entry name" value="UCP018671"/>
    <property type="match status" value="1"/>
</dbReference>
<comment type="caution">
    <text evidence="3">The sequence shown here is derived from an EMBL/GenBank/DDBJ whole genome shotgun (WGS) entry which is preliminary data.</text>
</comment>
<organism evidence="3 4">
    <name type="scientific">Natronorubrum tibetense GA33</name>
    <dbReference type="NCBI Taxonomy" id="1114856"/>
    <lineage>
        <taxon>Archaea</taxon>
        <taxon>Methanobacteriati</taxon>
        <taxon>Methanobacteriota</taxon>
        <taxon>Stenosarchaea group</taxon>
        <taxon>Halobacteria</taxon>
        <taxon>Halobacteriales</taxon>
        <taxon>Natrialbaceae</taxon>
        <taxon>Natronorubrum</taxon>
    </lineage>
</organism>
<feature type="transmembrane region" description="Helical" evidence="1">
    <location>
        <begin position="36"/>
        <end position="55"/>
    </location>
</feature>
<evidence type="ECO:0000256" key="1">
    <source>
        <dbReference type="SAM" id="Phobius"/>
    </source>
</evidence>
<dbReference type="Proteomes" id="UP000011599">
    <property type="component" value="Unassembled WGS sequence"/>
</dbReference>
<feature type="transmembrane region" description="Helical" evidence="1">
    <location>
        <begin position="174"/>
        <end position="194"/>
    </location>
</feature>
<reference evidence="3 4" key="1">
    <citation type="journal article" date="2014" name="PLoS Genet.">
        <title>Phylogenetically driven sequencing of extremely halophilic archaea reveals strategies for static and dynamic osmo-response.</title>
        <authorList>
            <person name="Becker E.A."/>
            <person name="Seitzer P.M."/>
            <person name="Tritt A."/>
            <person name="Larsen D."/>
            <person name="Krusor M."/>
            <person name="Yao A.I."/>
            <person name="Wu D."/>
            <person name="Madern D."/>
            <person name="Eisen J.A."/>
            <person name="Darling A.E."/>
            <person name="Facciotti M.T."/>
        </authorList>
    </citation>
    <scope>NUCLEOTIDE SEQUENCE [LARGE SCALE GENOMIC DNA]</scope>
    <source>
        <strain evidence="3 4">GA33</strain>
    </source>
</reference>
<dbReference type="InterPro" id="IPR014495">
    <property type="entry name" value="UCP018671"/>
</dbReference>
<feature type="domain" description="DUF1616" evidence="2">
    <location>
        <begin position="13"/>
        <end position="329"/>
    </location>
</feature>
<name>L9VXW3_9EURY</name>
<keyword evidence="1" id="KW-0472">Membrane</keyword>
<accession>L9VXW3</accession>
<dbReference type="InterPro" id="IPR011674">
    <property type="entry name" value="DUF1616"/>
</dbReference>
<dbReference type="Pfam" id="PF07760">
    <property type="entry name" value="DUF1616"/>
    <property type="match status" value="1"/>
</dbReference>
<keyword evidence="1" id="KW-1133">Transmembrane helix</keyword>
<gene>
    <name evidence="3" type="ORF">C496_08069</name>
</gene>
<proteinExistence type="predicted"/>
<keyword evidence="4" id="KW-1185">Reference proteome</keyword>